<dbReference type="AlphaFoldDB" id="A0A662D3I3"/>
<evidence type="ECO:0000313" key="2">
    <source>
        <dbReference type="Proteomes" id="UP000277457"/>
    </source>
</evidence>
<gene>
    <name evidence="1" type="ORF">DRZ78_01735</name>
</gene>
<dbReference type="Proteomes" id="UP000277457">
    <property type="component" value="Unassembled WGS sequence"/>
</dbReference>
<reference evidence="1 2" key="1">
    <citation type="submission" date="2018-06" db="EMBL/GenBank/DDBJ databases">
        <title>Extensive metabolic versatility and redundancy in microbially diverse, dynamic hydrothermal sediments.</title>
        <authorList>
            <person name="Dombrowski N."/>
            <person name="Teske A."/>
            <person name="Baker B.J."/>
        </authorList>
    </citation>
    <scope>NUCLEOTIDE SEQUENCE [LARGE SCALE GENOMIC DNA]</scope>
    <source>
        <strain evidence="1">B7_G13</strain>
    </source>
</reference>
<name>A0A662D3I3_UNCAE</name>
<dbReference type="EMBL" id="QMPY01000045">
    <property type="protein sequence ID" value="RLE08104.1"/>
    <property type="molecule type" value="Genomic_DNA"/>
</dbReference>
<comment type="caution">
    <text evidence="1">The sequence shown here is derived from an EMBL/GenBank/DDBJ whole genome shotgun (WGS) entry which is preliminary data.</text>
</comment>
<protein>
    <submittedName>
        <fullName evidence="1">Uncharacterized protein</fullName>
    </submittedName>
</protein>
<proteinExistence type="predicted"/>
<evidence type="ECO:0000313" key="1">
    <source>
        <dbReference type="EMBL" id="RLE08104.1"/>
    </source>
</evidence>
<accession>A0A662D3I3</accession>
<sequence>MSISLYEVHLDRIKWLIEEEVDFLDRYFPYKNNDGTIHIEESLIDEAVEDAKKDGFDMSKLAGLIKALRDRCKKAKFGIDVGIY</sequence>
<organism evidence="1 2">
    <name type="scientific">Aerophobetes bacterium</name>
    <dbReference type="NCBI Taxonomy" id="2030807"/>
    <lineage>
        <taxon>Bacteria</taxon>
        <taxon>Candidatus Aerophobota</taxon>
    </lineage>
</organism>